<protein>
    <submittedName>
        <fullName evidence="6">Unannotated protein</fullName>
    </submittedName>
</protein>
<dbReference type="GO" id="GO:0004540">
    <property type="term" value="F:RNA nuclease activity"/>
    <property type="evidence" value="ECO:0007669"/>
    <property type="project" value="InterPro"/>
</dbReference>
<dbReference type="EMBL" id="CAFBOZ010000373">
    <property type="protein sequence ID" value="CAB5026298.1"/>
    <property type="molecule type" value="Genomic_DNA"/>
</dbReference>
<dbReference type="InterPro" id="IPR029060">
    <property type="entry name" value="PIN-like_dom_sf"/>
</dbReference>
<dbReference type="SUPFAM" id="SSF88723">
    <property type="entry name" value="PIN domain-like"/>
    <property type="match status" value="1"/>
</dbReference>
<evidence type="ECO:0000256" key="3">
    <source>
        <dbReference type="ARBA" id="ARBA00022723"/>
    </source>
</evidence>
<reference evidence="6" key="1">
    <citation type="submission" date="2020-05" db="EMBL/GenBank/DDBJ databases">
        <authorList>
            <person name="Chiriac C."/>
            <person name="Salcher M."/>
            <person name="Ghai R."/>
            <person name="Kavagutti S V."/>
        </authorList>
    </citation>
    <scope>NUCLEOTIDE SEQUENCE</scope>
</reference>
<keyword evidence="4" id="KW-0378">Hydrolase</keyword>
<keyword evidence="1" id="KW-1277">Toxin-antitoxin system</keyword>
<dbReference type="Pfam" id="PF01850">
    <property type="entry name" value="PIN"/>
    <property type="match status" value="1"/>
</dbReference>
<evidence type="ECO:0000259" key="5">
    <source>
        <dbReference type="Pfam" id="PF01850"/>
    </source>
</evidence>
<dbReference type="InterPro" id="IPR052106">
    <property type="entry name" value="PINc/VapC_TA"/>
</dbReference>
<dbReference type="InterPro" id="IPR002716">
    <property type="entry name" value="PIN_dom"/>
</dbReference>
<evidence type="ECO:0000313" key="6">
    <source>
        <dbReference type="EMBL" id="CAB5026298.1"/>
    </source>
</evidence>
<proteinExistence type="inferred from homology"/>
<gene>
    <name evidence="6" type="ORF">UFOPK3992_02014</name>
</gene>
<dbReference type="Gene3D" id="3.40.50.1010">
    <property type="entry name" value="5'-nuclease"/>
    <property type="match status" value="1"/>
</dbReference>
<name>A0A6J7RCE5_9ZZZZ</name>
<dbReference type="GO" id="GO:0046872">
    <property type="term" value="F:metal ion binding"/>
    <property type="evidence" value="ECO:0007669"/>
    <property type="project" value="UniProtKB-KW"/>
</dbReference>
<dbReference type="PANTHER" id="PTHR38826:SF5">
    <property type="entry name" value="RIBONUCLEASE VAPC13"/>
    <property type="match status" value="1"/>
</dbReference>
<evidence type="ECO:0000256" key="2">
    <source>
        <dbReference type="ARBA" id="ARBA00022722"/>
    </source>
</evidence>
<feature type="domain" description="PIN" evidence="5">
    <location>
        <begin position="4"/>
        <end position="123"/>
    </location>
</feature>
<evidence type="ECO:0000256" key="1">
    <source>
        <dbReference type="ARBA" id="ARBA00022649"/>
    </source>
</evidence>
<organism evidence="6">
    <name type="scientific">freshwater metagenome</name>
    <dbReference type="NCBI Taxonomy" id="449393"/>
    <lineage>
        <taxon>unclassified sequences</taxon>
        <taxon>metagenomes</taxon>
        <taxon>ecological metagenomes</taxon>
    </lineage>
</organism>
<dbReference type="PANTHER" id="PTHR38826">
    <property type="entry name" value="RIBONUCLEASE VAPC13"/>
    <property type="match status" value="1"/>
</dbReference>
<keyword evidence="3" id="KW-0479">Metal-binding</keyword>
<dbReference type="AlphaFoldDB" id="A0A6J7RCE5"/>
<dbReference type="HAMAP" id="MF_00265">
    <property type="entry name" value="VapC_Nob1"/>
    <property type="match status" value="1"/>
</dbReference>
<sequence>MIAFLDTNVIVRHFTADPPQLAARATRFLATAAQLLVTDLVIAETVYVLESFYEAPRSQVAESLRSLIAFTSVACVDPAMLLRALEVYEVDRLDFAEAYLVACAESTDVRRIASFDRAIDRVKTVERVEP</sequence>
<evidence type="ECO:0000256" key="4">
    <source>
        <dbReference type="ARBA" id="ARBA00022801"/>
    </source>
</evidence>
<dbReference type="GO" id="GO:0016787">
    <property type="term" value="F:hydrolase activity"/>
    <property type="evidence" value="ECO:0007669"/>
    <property type="project" value="UniProtKB-KW"/>
</dbReference>
<keyword evidence="2" id="KW-0540">Nuclease</keyword>
<dbReference type="InterPro" id="IPR022907">
    <property type="entry name" value="VapC_family"/>
</dbReference>
<accession>A0A6J7RCE5</accession>